<gene>
    <name evidence="2" type="ORF">WR25_13301</name>
</gene>
<sequence length="1441" mass="161715">MAVSNPPGFRAAAGRKFPGVRPDNSLLASVNRARFIFAQWQSALLPVDVPHLCAVSVDVLHASSSEIGVGVKRIDFRVEGDEAEEKRRREEQQRQRKKEREEREHIKKEKAKQELEKRKTTFAEALRKEAKRLLTGNSTECEEWCKSVDNIQKLFNGIENELAYAEDFYPVTAAQEQECLDRLKKIIINRYRKAFVRQRQDSIPVKKSKVEEREACLRLWQPLTRALLATGRFKMSAFSDPTKIPNLLAEANQTCLDMELELQRVNNKTFNMFGFINRANRVEGRNDDAQIVASNGSTSSAMGIDGVQELMAQKLEGLGIDEEEADRGRMKKAGRCNPELGRQAQTEQKEMTGDDADSTSNIPPSVLLKKRISSKRRSPSPIDHTAVSEKMAKSAAAAASDELEIDWCDRIVNGIEHNQPILFVAEEQRRQPPDMQPARLDPHQLLMNLFPGRDIDRLSGNVEDMDICSESNNCPSAPNSLNPSPSKVPSIHLPSQQRFISTIKFSFSPSAPSINNNNGDRVQDAEQRVAEAEKTSSGQSEAVPENGNVVEKKPSTAGAEMNKEGQAELQPQPQSLDPTQLPPSPRVSEFSPLLLPHFIYQQVPPSPTAMYTPLPSPGLVVNPTLSQQPHPFPSANCFPLPPSPSAPELCVNPALYQQPPKSPAAAVNSPPPDPAPTSASAQSQSATTSSASHNQEVDVVILSSDEEDEEQPKQHKGNTPPVETIRNEAKVQLEVIKPEEDISLQRAHHSDSSRPATTDSPFNSIASFYEGIHVQELLNEMSYDVDMDVDGIEEEKEEGEYVDEADQVMKRKEDALSDAMSVETKETTDSVREGNGETIANEEYETPNENEDDRDADAEGKEDLTEETANMDIEVEQMAEESKSSDEEMKRVTKQMSGLLPQAIETGPFADPHFRPLIHPTKKMLTMHGSGDLNSSNWEWTPDCEHLYELENGLNLEDLPNEDSFWNLMASKANSKAPIKNLLKEPRSDTEKEKEKNVKTVRFHEFESEANTVRIYAYNRPMISQSEPRALCKGDFQPQPVLSMHDNGAYTAFDTTLSEVGNWLHSDENGLFSLGPYIRPAPSAHCMEENAKQHLLDRNYNQTKRVIDLAKLEKYTVQMRNMFAQANGRDIPEFPVSPLIHGKFSPQIENERNLEEDAYAVETLAELAKTLCFEVPHCIPGLEPTDQNNPQPLANVPVKGILIISDQGLSLLNATSLKNAALFRIRDPLEPDDIIDMFKSVMVAEQLELRYVYLCWGHDDLLGLSEEAQKEEDWDWDKAQHKAFRFFTALCQIFDIKSHLFVQKGNVDVPRKRWIPEMRFLTLPEGGTKKGDIEKFNSRMERCVEKLKKFFPNCGITDWAKTCRELDILGPDDAAPNIIDRLRALIRILEDEADLETFELRATFFNEGGSSRGLADDAHYAQMGLNNLFGNFIETLKQVTC</sequence>
<feature type="compositionally biased region" description="Polar residues" evidence="1">
    <location>
        <begin position="569"/>
        <end position="578"/>
    </location>
</feature>
<keyword evidence="3" id="KW-1185">Reference proteome</keyword>
<reference evidence="2 3" key="1">
    <citation type="journal article" date="2017" name="Curr. Biol.">
        <title>Genome architecture and evolution of a unichromosomal asexual nematode.</title>
        <authorList>
            <person name="Fradin H."/>
            <person name="Zegar C."/>
            <person name="Gutwein M."/>
            <person name="Lucas J."/>
            <person name="Kovtun M."/>
            <person name="Corcoran D."/>
            <person name="Baugh L.R."/>
            <person name="Kiontke K."/>
            <person name="Gunsalus K."/>
            <person name="Fitch D.H."/>
            <person name="Piano F."/>
        </authorList>
    </citation>
    <scope>NUCLEOTIDE SEQUENCE [LARGE SCALE GENOMIC DNA]</scope>
    <source>
        <strain evidence="2">PF1309</strain>
    </source>
</reference>
<feature type="region of interest" description="Disordered" evidence="1">
    <location>
        <begin position="649"/>
        <end position="725"/>
    </location>
</feature>
<feature type="compositionally biased region" description="Low complexity" evidence="1">
    <location>
        <begin position="676"/>
        <end position="692"/>
    </location>
</feature>
<feature type="compositionally biased region" description="Basic and acidic residues" evidence="1">
    <location>
        <begin position="823"/>
        <end position="835"/>
    </location>
</feature>
<feature type="compositionally biased region" description="Basic and acidic residues" evidence="1">
    <location>
        <begin position="525"/>
        <end position="534"/>
    </location>
</feature>
<comment type="caution">
    <text evidence="2">The sequence shown here is derived from an EMBL/GenBank/DDBJ whole genome shotgun (WGS) entry which is preliminary data.</text>
</comment>
<feature type="compositionally biased region" description="Acidic residues" evidence="1">
    <location>
        <begin position="840"/>
        <end position="856"/>
    </location>
</feature>
<name>A0A2A2JRI6_9BILA</name>
<organism evidence="2 3">
    <name type="scientific">Diploscapter pachys</name>
    <dbReference type="NCBI Taxonomy" id="2018661"/>
    <lineage>
        <taxon>Eukaryota</taxon>
        <taxon>Metazoa</taxon>
        <taxon>Ecdysozoa</taxon>
        <taxon>Nematoda</taxon>
        <taxon>Chromadorea</taxon>
        <taxon>Rhabditida</taxon>
        <taxon>Rhabditina</taxon>
        <taxon>Rhabditomorpha</taxon>
        <taxon>Rhabditoidea</taxon>
        <taxon>Rhabditidae</taxon>
        <taxon>Diploscapter</taxon>
    </lineage>
</organism>
<evidence type="ECO:0000313" key="2">
    <source>
        <dbReference type="EMBL" id="PAV64263.1"/>
    </source>
</evidence>
<dbReference type="Proteomes" id="UP000218231">
    <property type="component" value="Unassembled WGS sequence"/>
</dbReference>
<evidence type="ECO:0000313" key="3">
    <source>
        <dbReference type="Proteomes" id="UP000218231"/>
    </source>
</evidence>
<feature type="region of interest" description="Disordered" evidence="1">
    <location>
        <begin position="525"/>
        <end position="588"/>
    </location>
</feature>
<feature type="region of interest" description="Disordered" evidence="1">
    <location>
        <begin position="739"/>
        <end position="759"/>
    </location>
</feature>
<feature type="compositionally biased region" description="Basic residues" evidence="1">
    <location>
        <begin position="368"/>
        <end position="378"/>
    </location>
</feature>
<accession>A0A2A2JRI6</accession>
<evidence type="ECO:0000256" key="1">
    <source>
        <dbReference type="SAM" id="MobiDB-lite"/>
    </source>
</evidence>
<feature type="region of interest" description="Disordered" evidence="1">
    <location>
        <begin position="321"/>
        <end position="389"/>
    </location>
</feature>
<feature type="region of interest" description="Disordered" evidence="1">
    <location>
        <begin position="81"/>
        <end position="113"/>
    </location>
</feature>
<feature type="compositionally biased region" description="Low complexity" evidence="1">
    <location>
        <begin position="471"/>
        <end position="485"/>
    </location>
</feature>
<proteinExistence type="predicted"/>
<protein>
    <submittedName>
        <fullName evidence="2">Uncharacterized protein</fullName>
    </submittedName>
</protein>
<feature type="region of interest" description="Disordered" evidence="1">
    <location>
        <begin position="814"/>
        <end position="864"/>
    </location>
</feature>
<feature type="region of interest" description="Disordered" evidence="1">
    <location>
        <begin position="470"/>
        <end position="491"/>
    </location>
</feature>
<dbReference type="EMBL" id="LIAE01010267">
    <property type="protein sequence ID" value="PAV64263.1"/>
    <property type="molecule type" value="Genomic_DNA"/>
</dbReference>